<dbReference type="Proteomes" id="UP001497623">
    <property type="component" value="Unassembled WGS sequence"/>
</dbReference>
<keyword evidence="3" id="KW-0813">Transport</keyword>
<feature type="non-terminal residue" evidence="13">
    <location>
        <position position="1"/>
    </location>
</feature>
<evidence type="ECO:0000256" key="5">
    <source>
        <dbReference type="ARBA" id="ARBA00022692"/>
    </source>
</evidence>
<evidence type="ECO:0000313" key="14">
    <source>
        <dbReference type="Proteomes" id="UP001497623"/>
    </source>
</evidence>
<dbReference type="GO" id="GO:0005886">
    <property type="term" value="C:plasma membrane"/>
    <property type="evidence" value="ECO:0007669"/>
    <property type="project" value="UniProtKB-SubCell"/>
</dbReference>
<evidence type="ECO:0000256" key="9">
    <source>
        <dbReference type="ARBA" id="ARBA00023136"/>
    </source>
</evidence>
<keyword evidence="5 12" id="KW-0812">Transmembrane</keyword>
<comment type="subcellular location">
    <subcellularLocation>
        <location evidence="1">Cell membrane</location>
        <topology evidence="1">Multi-pass membrane protein</topology>
    </subcellularLocation>
</comment>
<dbReference type="PANTHER" id="PTHR42985:SF39">
    <property type="entry name" value="GH10366P"/>
    <property type="match status" value="1"/>
</dbReference>
<dbReference type="InterPro" id="IPR038377">
    <property type="entry name" value="Na/Glc_symporter_sf"/>
</dbReference>
<evidence type="ECO:0008006" key="15">
    <source>
        <dbReference type="Google" id="ProtNLM"/>
    </source>
</evidence>
<evidence type="ECO:0000256" key="1">
    <source>
        <dbReference type="ARBA" id="ARBA00004651"/>
    </source>
</evidence>
<dbReference type="Gene3D" id="1.20.1730.10">
    <property type="entry name" value="Sodium/glucose cotransporter"/>
    <property type="match status" value="1"/>
</dbReference>
<protein>
    <recommendedName>
        <fullName evidence="15">Sodium/solute symporter</fullName>
    </recommendedName>
</protein>
<sequence length="216" mass="24148">VCIFYTTIGGMKAVLWTDTVQVILMYAAMMLVIFNGMVDEGGFTEVWEKNVNGSRVELINWDPNPITRHSIWSLIIGGYFTWVANYGVNQAQIQRYLCVKKKSMAVRALWINLFALFFLMIMCAFGGMVIFAHYHDCDPLLNEQISKADQLMPLFVMDTLGKWPGVPGLFVAGIFSGALSTVSSGMNSLAAIVLEDFLKGPIWPTITERQATWASK</sequence>
<keyword evidence="7" id="KW-0915">Sodium</keyword>
<keyword evidence="4" id="KW-1003">Cell membrane</keyword>
<evidence type="ECO:0000256" key="8">
    <source>
        <dbReference type="ARBA" id="ARBA00023065"/>
    </source>
</evidence>
<organism evidence="13 14">
    <name type="scientific">Meganyctiphanes norvegica</name>
    <name type="common">Northern krill</name>
    <name type="synonym">Thysanopoda norvegica</name>
    <dbReference type="NCBI Taxonomy" id="48144"/>
    <lineage>
        <taxon>Eukaryota</taxon>
        <taxon>Metazoa</taxon>
        <taxon>Ecdysozoa</taxon>
        <taxon>Arthropoda</taxon>
        <taxon>Crustacea</taxon>
        <taxon>Multicrustacea</taxon>
        <taxon>Malacostraca</taxon>
        <taxon>Eumalacostraca</taxon>
        <taxon>Eucarida</taxon>
        <taxon>Euphausiacea</taxon>
        <taxon>Euphausiidae</taxon>
        <taxon>Meganyctiphanes</taxon>
    </lineage>
</organism>
<evidence type="ECO:0000313" key="13">
    <source>
        <dbReference type="EMBL" id="CAL4136182.1"/>
    </source>
</evidence>
<comment type="caution">
    <text evidence="13">The sequence shown here is derived from an EMBL/GenBank/DDBJ whole genome shotgun (WGS) entry which is preliminary data.</text>
</comment>
<feature type="transmembrane region" description="Helical" evidence="12">
    <location>
        <begin position="109"/>
        <end position="134"/>
    </location>
</feature>
<evidence type="ECO:0000256" key="6">
    <source>
        <dbReference type="ARBA" id="ARBA00022989"/>
    </source>
</evidence>
<feature type="transmembrane region" description="Helical" evidence="12">
    <location>
        <begin position="169"/>
        <end position="194"/>
    </location>
</feature>
<reference evidence="13 14" key="1">
    <citation type="submission" date="2024-05" db="EMBL/GenBank/DDBJ databases">
        <authorList>
            <person name="Wallberg A."/>
        </authorList>
    </citation>
    <scope>NUCLEOTIDE SEQUENCE [LARGE SCALE GENOMIC DNA]</scope>
</reference>
<evidence type="ECO:0000256" key="11">
    <source>
        <dbReference type="RuleBase" id="RU362091"/>
    </source>
</evidence>
<keyword evidence="10" id="KW-0739">Sodium transport</keyword>
<evidence type="ECO:0000256" key="7">
    <source>
        <dbReference type="ARBA" id="ARBA00023053"/>
    </source>
</evidence>
<evidence type="ECO:0000256" key="3">
    <source>
        <dbReference type="ARBA" id="ARBA00022448"/>
    </source>
</evidence>
<evidence type="ECO:0000256" key="4">
    <source>
        <dbReference type="ARBA" id="ARBA00022475"/>
    </source>
</evidence>
<proteinExistence type="inferred from homology"/>
<comment type="similarity">
    <text evidence="2 11">Belongs to the sodium:solute symporter (SSF) (TC 2.A.21) family.</text>
</comment>
<evidence type="ECO:0000256" key="12">
    <source>
        <dbReference type="SAM" id="Phobius"/>
    </source>
</evidence>
<keyword evidence="8" id="KW-0406">Ion transport</keyword>
<dbReference type="Pfam" id="PF00474">
    <property type="entry name" value="SSF"/>
    <property type="match status" value="1"/>
</dbReference>
<feature type="transmembrane region" description="Helical" evidence="12">
    <location>
        <begin position="70"/>
        <end position="88"/>
    </location>
</feature>
<keyword evidence="14" id="KW-1185">Reference proteome</keyword>
<feature type="non-terminal residue" evidence="13">
    <location>
        <position position="216"/>
    </location>
</feature>
<accession>A0AAV2RSM6</accession>
<dbReference type="PANTHER" id="PTHR42985">
    <property type="entry name" value="SODIUM-COUPLED MONOCARBOXYLATE TRANSPORTER"/>
    <property type="match status" value="1"/>
</dbReference>
<dbReference type="InterPro" id="IPR051163">
    <property type="entry name" value="Sodium:Solute_Symporter_SSF"/>
</dbReference>
<name>A0AAV2RSM6_MEGNR</name>
<evidence type="ECO:0000256" key="2">
    <source>
        <dbReference type="ARBA" id="ARBA00006434"/>
    </source>
</evidence>
<gene>
    <name evidence="13" type="ORF">MNOR_LOCUS27768</name>
</gene>
<dbReference type="GO" id="GO:0006814">
    <property type="term" value="P:sodium ion transport"/>
    <property type="evidence" value="ECO:0007669"/>
    <property type="project" value="UniProtKB-KW"/>
</dbReference>
<evidence type="ECO:0000256" key="10">
    <source>
        <dbReference type="ARBA" id="ARBA00023201"/>
    </source>
</evidence>
<feature type="transmembrane region" description="Helical" evidence="12">
    <location>
        <begin position="13"/>
        <end position="34"/>
    </location>
</feature>
<dbReference type="InterPro" id="IPR001734">
    <property type="entry name" value="Na/solute_symporter"/>
</dbReference>
<dbReference type="AlphaFoldDB" id="A0AAV2RSM6"/>
<dbReference type="GO" id="GO:0015293">
    <property type="term" value="F:symporter activity"/>
    <property type="evidence" value="ECO:0007669"/>
    <property type="project" value="TreeGrafter"/>
</dbReference>
<keyword evidence="9 12" id="KW-0472">Membrane</keyword>
<dbReference type="EMBL" id="CAXKWB010029703">
    <property type="protein sequence ID" value="CAL4136182.1"/>
    <property type="molecule type" value="Genomic_DNA"/>
</dbReference>
<keyword evidence="6 12" id="KW-1133">Transmembrane helix</keyword>
<dbReference type="PROSITE" id="PS50283">
    <property type="entry name" value="NA_SOLUT_SYMP_3"/>
    <property type="match status" value="1"/>
</dbReference>